<dbReference type="Proteomes" id="UP000447873">
    <property type="component" value="Unassembled WGS sequence"/>
</dbReference>
<evidence type="ECO:0000313" key="6">
    <source>
        <dbReference type="Proteomes" id="UP000490939"/>
    </source>
</evidence>
<gene>
    <name evidence="4" type="ORF">EG327_010904</name>
    <name evidence="3" type="ORF">EG328_008583</name>
</gene>
<accession>A0A8H3VRS6</accession>
<comment type="caution">
    <text evidence="4">The sequence shown here is derived from an EMBL/GenBank/DDBJ whole genome shotgun (WGS) entry which is preliminary data.</text>
</comment>
<dbReference type="Proteomes" id="UP000490939">
    <property type="component" value="Unassembled WGS sequence"/>
</dbReference>
<feature type="chain" id="PRO_5044690958" evidence="2">
    <location>
        <begin position="19"/>
        <end position="108"/>
    </location>
</feature>
<evidence type="ECO:0000313" key="3">
    <source>
        <dbReference type="EMBL" id="KAE9966854.1"/>
    </source>
</evidence>
<dbReference type="EMBL" id="WNWR01000081">
    <property type="protein sequence ID" value="KAE9991803.1"/>
    <property type="molecule type" value="Genomic_DNA"/>
</dbReference>
<organism evidence="4 6">
    <name type="scientific">Venturia inaequalis</name>
    <name type="common">Apple scab fungus</name>
    <dbReference type="NCBI Taxonomy" id="5025"/>
    <lineage>
        <taxon>Eukaryota</taxon>
        <taxon>Fungi</taxon>
        <taxon>Dikarya</taxon>
        <taxon>Ascomycota</taxon>
        <taxon>Pezizomycotina</taxon>
        <taxon>Dothideomycetes</taxon>
        <taxon>Pleosporomycetidae</taxon>
        <taxon>Venturiales</taxon>
        <taxon>Venturiaceae</taxon>
        <taxon>Venturia</taxon>
    </lineage>
</organism>
<feature type="region of interest" description="Disordered" evidence="1">
    <location>
        <begin position="83"/>
        <end position="108"/>
    </location>
</feature>
<proteinExistence type="predicted"/>
<evidence type="ECO:0000256" key="2">
    <source>
        <dbReference type="SAM" id="SignalP"/>
    </source>
</evidence>
<dbReference type="EMBL" id="WNWS01000490">
    <property type="protein sequence ID" value="KAE9966854.1"/>
    <property type="molecule type" value="Genomic_DNA"/>
</dbReference>
<name>A0A8H3VRS6_VENIN</name>
<sequence length="108" mass="12370">MKSLYPFLVSLLAATSFAGDLHRLCCCTGFNACNQYVCDPYSTGWLIRNKPTYVRSNKYWGPKTGAPVPGTMAKNYRWAKNYQSGEEEDQKDQDHMESTMGEDREKNR</sequence>
<evidence type="ECO:0000313" key="5">
    <source>
        <dbReference type="Proteomes" id="UP000447873"/>
    </source>
</evidence>
<feature type="signal peptide" evidence="2">
    <location>
        <begin position="1"/>
        <end position="18"/>
    </location>
</feature>
<keyword evidence="2" id="KW-0732">Signal</keyword>
<evidence type="ECO:0000256" key="1">
    <source>
        <dbReference type="SAM" id="MobiDB-lite"/>
    </source>
</evidence>
<feature type="compositionally biased region" description="Basic and acidic residues" evidence="1">
    <location>
        <begin position="92"/>
        <end position="108"/>
    </location>
</feature>
<reference evidence="4 6" key="1">
    <citation type="submission" date="2019-07" db="EMBL/GenBank/DDBJ databases">
        <title>Venturia inaequalis Genome Resource.</title>
        <authorList>
            <person name="Lichtner F.J."/>
        </authorList>
    </citation>
    <scope>NUCLEOTIDE SEQUENCE [LARGE SCALE GENOMIC DNA]</scope>
    <source>
        <strain evidence="3 5">120213</strain>
        <strain evidence="4 6">DMI_063113</strain>
    </source>
</reference>
<keyword evidence="6" id="KW-1185">Reference proteome</keyword>
<dbReference type="AlphaFoldDB" id="A0A8H3VRS6"/>
<protein>
    <submittedName>
        <fullName evidence="4">Uncharacterized protein</fullName>
    </submittedName>
</protein>
<evidence type="ECO:0000313" key="4">
    <source>
        <dbReference type="EMBL" id="KAE9991803.1"/>
    </source>
</evidence>